<evidence type="ECO:0000256" key="4">
    <source>
        <dbReference type="ARBA" id="ARBA00022598"/>
    </source>
</evidence>
<keyword evidence="5 11" id="KW-0547">Nucleotide-binding</keyword>
<evidence type="ECO:0000313" key="14">
    <source>
        <dbReference type="EMBL" id="ODV98353.1"/>
    </source>
</evidence>
<dbReference type="InterPro" id="IPR014729">
    <property type="entry name" value="Rossmann-like_a/b/a_fold"/>
</dbReference>
<dbReference type="PANTHER" id="PTHR43311">
    <property type="entry name" value="GLUTAMATE--TRNA LIGASE"/>
    <property type="match status" value="1"/>
</dbReference>
<dbReference type="STRING" id="669874.A0A1E4U2X1"/>
<dbReference type="FunFam" id="3.40.50.620:FF:000045">
    <property type="entry name" value="Glutamate--tRNA ligase, mitochondrial"/>
    <property type="match status" value="1"/>
</dbReference>
<evidence type="ECO:0000256" key="7">
    <source>
        <dbReference type="ARBA" id="ARBA00022917"/>
    </source>
</evidence>
<dbReference type="Pfam" id="PF00749">
    <property type="entry name" value="tRNA-synt_1c"/>
    <property type="match status" value="1"/>
</dbReference>
<evidence type="ECO:0000256" key="3">
    <source>
        <dbReference type="ARBA" id="ARBA00012835"/>
    </source>
</evidence>
<evidence type="ECO:0000313" key="15">
    <source>
        <dbReference type="Proteomes" id="UP000094236"/>
    </source>
</evidence>
<dbReference type="GO" id="GO:0008270">
    <property type="term" value="F:zinc ion binding"/>
    <property type="evidence" value="ECO:0007669"/>
    <property type="project" value="InterPro"/>
</dbReference>
<reference evidence="15" key="1">
    <citation type="submission" date="2016-05" db="EMBL/GenBank/DDBJ databases">
        <title>Comparative genomics of biotechnologically important yeasts.</title>
        <authorList>
            <consortium name="DOE Joint Genome Institute"/>
            <person name="Riley R."/>
            <person name="Haridas S."/>
            <person name="Wolfe K.H."/>
            <person name="Lopes M.R."/>
            <person name="Hittinger C.T."/>
            <person name="Goker M."/>
            <person name="Salamov A."/>
            <person name="Wisecaver J."/>
            <person name="Long T.M."/>
            <person name="Aerts A.L."/>
            <person name="Barry K."/>
            <person name="Choi C."/>
            <person name="Clum A."/>
            <person name="Coughlan A.Y."/>
            <person name="Deshpande S."/>
            <person name="Douglass A.P."/>
            <person name="Hanson S.J."/>
            <person name="Klenk H.-P."/>
            <person name="Labutti K."/>
            <person name="Lapidus A."/>
            <person name="Lindquist E."/>
            <person name="Lipzen A."/>
            <person name="Meier-Kolthoff J.P."/>
            <person name="Ohm R.A."/>
            <person name="Otillar R.P."/>
            <person name="Pangilinan J."/>
            <person name="Peng Y."/>
            <person name="Rokas A."/>
            <person name="Rosa C.A."/>
            <person name="Scheuner C."/>
            <person name="Sibirny A.A."/>
            <person name="Slot J.C."/>
            <person name="Stielow J.B."/>
            <person name="Sun H."/>
            <person name="Kurtzman C.P."/>
            <person name="Blackwell M."/>
            <person name="Grigoriev I.V."/>
            <person name="Jeffries T.W."/>
        </authorList>
    </citation>
    <scope>NUCLEOTIDE SEQUENCE [LARGE SCALE GENOMIC DNA]</scope>
    <source>
        <strain evidence="15">NRRL Y-2460</strain>
    </source>
</reference>
<protein>
    <recommendedName>
        <fullName evidence="10">Glutamate--tRNA ligase, mitochondrial</fullName>
        <ecNumber evidence="3">6.1.1.17</ecNumber>
    </recommendedName>
    <alternativeName>
        <fullName evidence="9">Glutamyl-tRNA synthetase</fullName>
    </alternativeName>
</protein>
<accession>A0A1E4U2X1</accession>
<dbReference type="InterPro" id="IPR000924">
    <property type="entry name" value="Glu/Gln-tRNA-synth"/>
</dbReference>
<keyword evidence="7 11" id="KW-0648">Protein biosynthesis</keyword>
<feature type="domain" description="Glutamyl/glutaminyl-tRNA synthetase class Ib catalytic" evidence="12">
    <location>
        <begin position="51"/>
        <end position="380"/>
    </location>
</feature>
<name>A0A1E4U2X1_PACTA</name>
<dbReference type="PRINTS" id="PR00987">
    <property type="entry name" value="TRNASYNTHGLU"/>
</dbReference>
<dbReference type="EMBL" id="KV454011">
    <property type="protein sequence ID" value="ODV98353.1"/>
    <property type="molecule type" value="Genomic_DNA"/>
</dbReference>
<dbReference type="OrthoDB" id="428822at2759"/>
<dbReference type="SUPFAM" id="SSF52374">
    <property type="entry name" value="Nucleotidylyl transferase"/>
    <property type="match status" value="1"/>
</dbReference>
<dbReference type="Pfam" id="PF19269">
    <property type="entry name" value="Anticodon_2"/>
    <property type="match status" value="1"/>
</dbReference>
<dbReference type="Gene3D" id="3.40.50.620">
    <property type="entry name" value="HUPs"/>
    <property type="match status" value="1"/>
</dbReference>
<dbReference type="GO" id="GO:0032543">
    <property type="term" value="P:mitochondrial translation"/>
    <property type="evidence" value="ECO:0007669"/>
    <property type="project" value="EnsemblFungi"/>
</dbReference>
<dbReference type="CDD" id="cd00808">
    <property type="entry name" value="GluRS_core"/>
    <property type="match status" value="1"/>
</dbReference>
<dbReference type="GO" id="GO:0005739">
    <property type="term" value="C:mitochondrion"/>
    <property type="evidence" value="ECO:0007669"/>
    <property type="project" value="UniProtKB-SubCell"/>
</dbReference>
<organism evidence="14 15">
    <name type="scientific">Pachysolen tannophilus NRRL Y-2460</name>
    <dbReference type="NCBI Taxonomy" id="669874"/>
    <lineage>
        <taxon>Eukaryota</taxon>
        <taxon>Fungi</taxon>
        <taxon>Dikarya</taxon>
        <taxon>Ascomycota</taxon>
        <taxon>Saccharomycotina</taxon>
        <taxon>Pichiomycetes</taxon>
        <taxon>Pachysolenaceae</taxon>
        <taxon>Pachysolen</taxon>
    </lineage>
</organism>
<evidence type="ECO:0000259" key="13">
    <source>
        <dbReference type="Pfam" id="PF19269"/>
    </source>
</evidence>
<evidence type="ECO:0000256" key="11">
    <source>
        <dbReference type="RuleBase" id="RU363037"/>
    </source>
</evidence>
<dbReference type="InterPro" id="IPR020058">
    <property type="entry name" value="Glu/Gln-tRNA-synth_Ib_cat-dom"/>
</dbReference>
<comment type="similarity">
    <text evidence="2">Belongs to the class-I aminoacyl-tRNA synthetase family. Glutamate--tRNA ligase type 1 subfamily.</text>
</comment>
<sequence length="548" mass="63650">MIVKVIPRRCYSSTVLSNLKIKKKKSLNLPSKNNNAHGSILSSIQPDYPARTRFAPSPTGFLHLGSLRTCLYNYLLARATKGKFILRLEDTDQNRLVPNSEQSIYDTLRWLGITYDEGPEIGGEFSPYRQSERKEIYLKYIQQLLLEGKAYRCFCKKERLINLKNSAKMLKPPTTVSYDRHCLHHYTPDESFSKAANGEEFTVRFKSPEKYEPFVDLLHGKINLQPQINVNDVRYDDPILFKSDGLPTYHFANIVDDHLMEITHVIRGEEWMPSTPKHIALYKSFGWTPPHFVHIPLLTSIEGDKKLSKRAGDIDIMSLRKKGYLIEAIINFSVLFGWAPKREEQGKTYKELYKLQELENIFSIDNLTKGNTKVDFKKLDYFNKYYLSNNLENDEFFKEKAIEKISQLFDNDKTIDKNYILEILTKIGSSLTTLNELASFKYHYLFSKPNLDNEIAVKFLKEHDSKIVIKIMDSFLEKLENYDIKQYTIEDIINSIYEELNLQNKKIIFETLRFGLCGSISGIKLPVLISLLGIDEVKERILLSKEKL</sequence>
<dbReference type="GO" id="GO:0006424">
    <property type="term" value="P:glutamyl-tRNA aminoacylation"/>
    <property type="evidence" value="ECO:0007669"/>
    <property type="project" value="InterPro"/>
</dbReference>
<keyword evidence="15" id="KW-1185">Reference proteome</keyword>
<dbReference type="InterPro" id="IPR045462">
    <property type="entry name" value="aa-tRNA-synth_I_cd-bd"/>
</dbReference>
<dbReference type="PANTHER" id="PTHR43311:SF2">
    <property type="entry name" value="GLUTAMATE--TRNA LIGASE, MITOCHONDRIAL-RELATED"/>
    <property type="match status" value="1"/>
</dbReference>
<keyword evidence="4 11" id="KW-0436">Ligase</keyword>
<dbReference type="GO" id="GO:0004818">
    <property type="term" value="F:glutamate-tRNA ligase activity"/>
    <property type="evidence" value="ECO:0007669"/>
    <property type="project" value="UniProtKB-EC"/>
</dbReference>
<evidence type="ECO:0000259" key="12">
    <source>
        <dbReference type="Pfam" id="PF00749"/>
    </source>
</evidence>
<dbReference type="Gene3D" id="1.10.10.350">
    <property type="match status" value="1"/>
</dbReference>
<gene>
    <name evidence="14" type="ORF">PACTADRAFT_38055</name>
</gene>
<dbReference type="HAMAP" id="MF_00022">
    <property type="entry name" value="Glu_tRNA_synth_type1"/>
    <property type="match status" value="1"/>
</dbReference>
<proteinExistence type="inferred from homology"/>
<dbReference type="InterPro" id="IPR033910">
    <property type="entry name" value="GluRS_core"/>
</dbReference>
<evidence type="ECO:0000256" key="1">
    <source>
        <dbReference type="ARBA" id="ARBA00004173"/>
    </source>
</evidence>
<keyword evidence="8 11" id="KW-0030">Aminoacyl-tRNA synthetase</keyword>
<keyword evidence="6 11" id="KW-0067">ATP-binding</keyword>
<dbReference type="InterPro" id="IPR008925">
    <property type="entry name" value="aa_tRNA-synth_I_cd-bd_sf"/>
</dbReference>
<dbReference type="NCBIfam" id="TIGR00464">
    <property type="entry name" value="gltX_bact"/>
    <property type="match status" value="1"/>
</dbReference>
<evidence type="ECO:0000256" key="10">
    <source>
        <dbReference type="ARBA" id="ARBA00072917"/>
    </source>
</evidence>
<dbReference type="GO" id="GO:0000049">
    <property type="term" value="F:tRNA binding"/>
    <property type="evidence" value="ECO:0007669"/>
    <property type="project" value="InterPro"/>
</dbReference>
<evidence type="ECO:0000256" key="2">
    <source>
        <dbReference type="ARBA" id="ARBA00007894"/>
    </source>
</evidence>
<dbReference type="SUPFAM" id="SSF48163">
    <property type="entry name" value="An anticodon-binding domain of class I aminoacyl-tRNA synthetases"/>
    <property type="match status" value="1"/>
</dbReference>
<dbReference type="InterPro" id="IPR004527">
    <property type="entry name" value="Glu-tRNA-ligase_bac/mito"/>
</dbReference>
<dbReference type="Proteomes" id="UP000094236">
    <property type="component" value="Unassembled WGS sequence"/>
</dbReference>
<comment type="subcellular location">
    <subcellularLocation>
        <location evidence="1">Mitochondrion</location>
    </subcellularLocation>
</comment>
<dbReference type="InterPro" id="IPR020751">
    <property type="entry name" value="aa-tRNA-synth_I_codon-bd_sub2"/>
</dbReference>
<evidence type="ECO:0000256" key="6">
    <source>
        <dbReference type="ARBA" id="ARBA00022840"/>
    </source>
</evidence>
<evidence type="ECO:0000256" key="5">
    <source>
        <dbReference type="ARBA" id="ARBA00022741"/>
    </source>
</evidence>
<dbReference type="GO" id="GO:0005524">
    <property type="term" value="F:ATP binding"/>
    <property type="evidence" value="ECO:0007669"/>
    <property type="project" value="UniProtKB-KW"/>
</dbReference>
<evidence type="ECO:0000256" key="8">
    <source>
        <dbReference type="ARBA" id="ARBA00023146"/>
    </source>
</evidence>
<evidence type="ECO:0000256" key="9">
    <source>
        <dbReference type="ARBA" id="ARBA00030865"/>
    </source>
</evidence>
<dbReference type="AlphaFoldDB" id="A0A1E4U2X1"/>
<dbReference type="InterPro" id="IPR049940">
    <property type="entry name" value="GluQ/Sye"/>
</dbReference>
<dbReference type="EC" id="6.1.1.17" evidence="3"/>
<feature type="domain" description="Aminoacyl-tRNA synthetase class I anticodon-binding" evidence="13">
    <location>
        <begin position="409"/>
        <end position="541"/>
    </location>
</feature>